<dbReference type="GO" id="GO:0005975">
    <property type="term" value="P:carbohydrate metabolic process"/>
    <property type="evidence" value="ECO:0007669"/>
    <property type="project" value="InterPro"/>
</dbReference>
<dbReference type="InterPro" id="IPR012334">
    <property type="entry name" value="Pectin_lyas_fold"/>
</dbReference>
<dbReference type="InterPro" id="IPR054363">
    <property type="entry name" value="GH95_cat"/>
</dbReference>
<dbReference type="Gene3D" id="2.160.20.10">
    <property type="entry name" value="Single-stranded right-handed beta-helix, Pectin lyase-like"/>
    <property type="match status" value="1"/>
</dbReference>
<evidence type="ECO:0000256" key="3">
    <source>
        <dbReference type="SAM" id="MobiDB-lite"/>
    </source>
</evidence>
<dbReference type="RefSeq" id="WP_102365665.1">
    <property type="nucleotide sequence ID" value="NZ_CP020991.1"/>
</dbReference>
<proteinExistence type="predicted"/>
<evidence type="ECO:0000313" key="9">
    <source>
        <dbReference type="EMBL" id="AUO19460.1"/>
    </source>
</evidence>
<dbReference type="GeneID" id="98062699"/>
<feature type="signal peptide" evidence="4">
    <location>
        <begin position="1"/>
        <end position="21"/>
    </location>
</feature>
<dbReference type="Gene3D" id="1.50.10.10">
    <property type="match status" value="1"/>
</dbReference>
<evidence type="ECO:0000259" key="5">
    <source>
        <dbReference type="Pfam" id="PF01095"/>
    </source>
</evidence>
<evidence type="ECO:0000259" key="6">
    <source>
        <dbReference type="Pfam" id="PF14498"/>
    </source>
</evidence>
<dbReference type="InterPro" id="IPR049053">
    <property type="entry name" value="AFCA-like_C"/>
</dbReference>
<feature type="chain" id="PRO_5014733326" evidence="4">
    <location>
        <begin position="22"/>
        <end position="2429"/>
    </location>
</feature>
<dbReference type="Pfam" id="PF14498">
    <property type="entry name" value="Glyco_hyd_65N_2"/>
    <property type="match status" value="2"/>
</dbReference>
<dbReference type="GO" id="GO:0042545">
    <property type="term" value="P:cell wall modification"/>
    <property type="evidence" value="ECO:0007669"/>
    <property type="project" value="InterPro"/>
</dbReference>
<dbReference type="SUPFAM" id="SSF48208">
    <property type="entry name" value="Six-hairpin glycosidases"/>
    <property type="match status" value="1"/>
</dbReference>
<dbReference type="InterPro" id="IPR027414">
    <property type="entry name" value="GH95_N_dom"/>
</dbReference>
<evidence type="ECO:0000259" key="7">
    <source>
        <dbReference type="Pfam" id="PF21307"/>
    </source>
</evidence>
<keyword evidence="4" id="KW-0732">Signal</keyword>
<evidence type="ECO:0000256" key="4">
    <source>
        <dbReference type="SAM" id="SignalP"/>
    </source>
</evidence>
<sequence>MLKRLGAFVLSIVMTLGTVSAAAATINSTDVAAESSAASENGFNPETVMWTDNPIENVLAEQGIYQNAAEINPNAEKKEIDVINPYAKSGNLQSWAYSEFLWTNFYPIGNGRMAGMVAGGIDKEVIQINEDTCWDGSPYGTLKDESGNTLTTIDQTSKAAKITTENQTSGSVDGNWRYFRGADENGNPAEIGAKDVTVGDEAFRTSFPDFANKSISYQALNVSNGFNQKESQGRWDLHEMVEQTFLGKPTRQRAYKSFVEVYLDFGQDHSKATNYTKSLDMEKGMVTVEYDYDGNHYKRENFSSYPDQVVATHVESDAELNFSAQLHSYHNQSGYYEYSKVSDNEVKLVASVYNGSKDNNDPATVNAIKFEAHMFLVGDGQFSVSDDNTTVSVVGGKSADIYVVGATNYVDYLNLDNSKPAADCLKYANNVKSKTYSQIKERHLADFSEQFSKTDLTLENSSTDKNAFSNIPTEKRIRKDVDGKSGFLKNGGNSIPNANTLHVYSTYNDGDNQLAALEFNYGKYLLIAGAREGRQATGEGEIDIPGSQPLNLTGKWNAALSASWNGKYTVNINTEMNYWAAQPLGLQGTEKTLIDTFDELAQSGSITAKYQYGINNERGDDQYQPGDPWVMHHNYDLWRGTQPIDNATAGLWPTGGIWLLDHAWQYYNFNKDTEYLAEVYPYLVGAAKFFTQFLVVDPKTGYLITAASCSPEQGGVQPGPAMDTQLIRNLYDTVQKASEILGKTEENAALLAKIDEQMPSSYLADEKGKLAPNLIDGSGLIKEWVRGDVTFDFTEVEAGKGKFNVTSPFTGETKGINKHDASNKAGHRHCSHLWELFPGTHLSAYSEDANEQKIFKAFQKATSARGAGSGQGWGLAWRISLNARALNGEAASNMLEQMFRTRTSPNLFDQHPNFQIDGNYGATAGIIEMLVQSHDGAIDLLPAIPKKWGSGSFTGFNTREDATVDLSWDEGKPTEAKIHSRRTGDISIRTKYASKAKVYDENGTEIAQTLNEDGSLLTFAAENGKTYTINNFGLDIETYYAKDAKDFFASDSTASDKIPKLANDNTEVGWLYRRNGVKVGYAVDGFNFDGLSKLVLKMAKVRDENIYVSVTLDSKDGKEIANQLLPKSSEPSETELELKNIDDINGVHKIYLSYYQNPFNSESTDAYIGNASDLVATYGENINPNDPTSSPKPTAEPTAPPTAAPAKYDYEITNAYFNEDGKLSVDINYIGESTAPKAKLLVGSYIDENTMTDSGVFDVDGAGNLTVDYTKPENGTVKLYIWDGTDTMVPLSAVKEAGEAPAPATATPEPTKEPGPTMAPGTFIGWDFNNVAASTKYNAGDVIENENGNNIEIIFGSEAAGGLQPEIAERTAGDNYIKFTDGGAGQDGWRYIADSPMDGCMFTASLDFMNSTADKDTILMRVFDENNANTENTYTTATDGRVFEIKTGDNGILKISDYFSKGATDTKPQDTEISGITLSANTWYGLKLEYIKGENKVKVYLKTGDSDYSLKGTYTLGSGTKKVSTVPELAPTTVSTSTRGSQTGAYTLGIDNIQIGVSEAPLVPTETPGPATATPGPTSDPDKTITVDSSQETNADAKIYKTVNEAVAAVEANPPANEENRAYINIMPGTYREQVVVKSPYITMKKAPGTNGEVKLTWYYGLGSLYDSCNEKGYYDPSVIGDGKAYGPKDWGPSLKVDKGATAFIAEDLVLENSYNRYYTQEELTDIAGVDPDPNNGNFHRVEWINEQISNGASDDTINKFLQSRKEITYKGVTGSPRERSAAIHVSADKVQFLNCEVMSTQDTIGINSGRMYFKNCKLGGTTDYICGSATAVFDNCELYTNAGPSQAESATVTAPSSTVDTEGYLFFNCHITGSKTSTSGSFGRPWGANGGPAAHYINTIIDNAGSGGGKLIGSAGWSAMSGNKPENARFGEYNSIDSSGNKIDTSGRTKGTVLNEWTMLRYNPLTFTLGNDGWDPAGLISTYADVNNVLNTTTIDTSDSTTNEIALPQAPSGYEFKWESVSEFAKVSSDGTKVTLIRPAFGEQPIDAAIKLYVRESGNKEIGAEKSIKFSILPTSDTENVFNVSGTVTLSKVSDAEQTINIIFKNGEAVIKTVDVIIPAGQTSQSYTAENLPVGSYTAYFSSLNTEYSIVQDPQSVTGAKGDAVTVDITAKKMASLKVSSPDFADAGYEPKITSATGFSAGKYTVTGNETANLGEAGNVVYKVTKDSDKKVAAKTGVSFDIASMLNGGTLKNTKTIKFSYDFLLESTDYYPSDYSYFDLATSTSNAGADVKDSTRFVRWGVYKGWGQFNFFGATTARINGDNTQFDKNNKMANKWYRIVGDIDLENKTVTTTLYDRDWKTGDAGTYMLNSKAFTISAPDETGANPNYPTSYDLSKLYFNIYMDKRADTTNKIEYYFDNIEIEYQDYE</sequence>
<evidence type="ECO:0000259" key="8">
    <source>
        <dbReference type="Pfam" id="PF22124"/>
    </source>
</evidence>
<dbReference type="InterPro" id="IPR012341">
    <property type="entry name" value="6hp_glycosidase-like_sf"/>
</dbReference>
<dbReference type="PANTHER" id="PTHR31084:SF0">
    <property type="entry name" value="ALPHA-L-FUCOSIDASE 2"/>
    <property type="match status" value="1"/>
</dbReference>
<dbReference type="PANTHER" id="PTHR31084">
    <property type="entry name" value="ALPHA-L-FUCOSIDASE 2"/>
    <property type="match status" value="1"/>
</dbReference>
<evidence type="ECO:0000256" key="2">
    <source>
        <dbReference type="ARBA" id="ARBA00023085"/>
    </source>
</evidence>
<protein>
    <submittedName>
        <fullName evidence="9">Alpha-L-fucosidase family 95 / pectinesterase family 8</fullName>
    </submittedName>
</protein>
<feature type="compositionally biased region" description="Low complexity" evidence="3">
    <location>
        <begin position="1187"/>
        <end position="1197"/>
    </location>
</feature>
<dbReference type="Proteomes" id="UP000235589">
    <property type="component" value="Chromosome"/>
</dbReference>
<feature type="region of interest" description="Disordered" evidence="3">
    <location>
        <begin position="1178"/>
        <end position="1205"/>
    </location>
</feature>
<dbReference type="Gene3D" id="2.70.98.50">
    <property type="entry name" value="putative glycoside hydrolase family protein from bacillus halodurans"/>
    <property type="match status" value="1"/>
</dbReference>
<dbReference type="InterPro" id="IPR008928">
    <property type="entry name" value="6-hairpin_glycosidase_sf"/>
</dbReference>
<dbReference type="GO" id="GO:0030599">
    <property type="term" value="F:pectinesterase activity"/>
    <property type="evidence" value="ECO:0007669"/>
    <property type="project" value="InterPro"/>
</dbReference>
<dbReference type="EMBL" id="CP020991">
    <property type="protein sequence ID" value="AUO19460.1"/>
    <property type="molecule type" value="Genomic_DNA"/>
</dbReference>
<dbReference type="GO" id="GO:0004560">
    <property type="term" value="F:alpha-L-fucosidase activity"/>
    <property type="evidence" value="ECO:0007669"/>
    <property type="project" value="TreeGrafter"/>
</dbReference>
<feature type="domain" description="Alpha fucosidase A-like C-terminal" evidence="7">
    <location>
        <begin position="932"/>
        <end position="1029"/>
    </location>
</feature>
<dbReference type="Pfam" id="PF21307">
    <property type="entry name" value="Glyco_hydro_95_C"/>
    <property type="match status" value="1"/>
</dbReference>
<keyword evidence="1" id="KW-0378">Hydrolase</keyword>
<evidence type="ECO:0000313" key="10">
    <source>
        <dbReference type="Proteomes" id="UP000235589"/>
    </source>
</evidence>
<dbReference type="SUPFAM" id="SSF51126">
    <property type="entry name" value="Pectin lyase-like"/>
    <property type="match status" value="1"/>
</dbReference>
<evidence type="ECO:0000256" key="1">
    <source>
        <dbReference type="ARBA" id="ARBA00022801"/>
    </source>
</evidence>
<keyword evidence="2" id="KW-0063">Aspartyl esterase</keyword>
<keyword evidence="10" id="KW-1185">Reference proteome</keyword>
<dbReference type="InterPro" id="IPR011050">
    <property type="entry name" value="Pectin_lyase_fold/virulence"/>
</dbReference>
<accession>A0A2K9P2J4</accession>
<gene>
    <name evidence="9" type="ORF">B9O19_01299</name>
</gene>
<organism evidence="9 10">
    <name type="scientific">Monoglobus pectinilyticus</name>
    <dbReference type="NCBI Taxonomy" id="1981510"/>
    <lineage>
        <taxon>Bacteria</taxon>
        <taxon>Bacillati</taxon>
        <taxon>Bacillota</taxon>
        <taxon>Clostridia</taxon>
        <taxon>Monoglobales</taxon>
        <taxon>Monoglobaceae</taxon>
        <taxon>Monoglobus</taxon>
    </lineage>
</organism>
<feature type="domain" description="Glycosyl hydrolase family 95 N-terminal" evidence="6">
    <location>
        <begin position="238"/>
        <end position="411"/>
    </location>
</feature>
<dbReference type="OrthoDB" id="9802600at2"/>
<dbReference type="InterPro" id="IPR000070">
    <property type="entry name" value="Pectinesterase_cat"/>
</dbReference>
<feature type="compositionally biased region" description="Low complexity" evidence="3">
    <location>
        <begin position="1564"/>
        <end position="1577"/>
    </location>
</feature>
<dbReference type="KEGG" id="mpec:B9O19_01299"/>
<feature type="region of interest" description="Disordered" evidence="3">
    <location>
        <begin position="1563"/>
        <end position="1591"/>
    </location>
</feature>
<dbReference type="Pfam" id="PF01095">
    <property type="entry name" value="Pectinesterase"/>
    <property type="match status" value="1"/>
</dbReference>
<feature type="domain" description="Pectinesterase catalytic" evidence="5">
    <location>
        <begin position="1766"/>
        <end position="1951"/>
    </location>
</feature>
<dbReference type="Pfam" id="PF22124">
    <property type="entry name" value="Glyco_hydro_95_cat"/>
    <property type="match status" value="1"/>
</dbReference>
<name>A0A2K9P2J4_9FIRM</name>
<feature type="domain" description="Glycosyl hydrolase family 95 N-terminal" evidence="6">
    <location>
        <begin position="102"/>
        <end position="172"/>
    </location>
</feature>
<reference evidence="9 10" key="1">
    <citation type="submission" date="2017-04" db="EMBL/GenBank/DDBJ databases">
        <title>Monoglobus pectinilyticus 14 draft genome.</title>
        <authorList>
            <person name="Kim C."/>
            <person name="Rosendale D.I."/>
            <person name="Kelly W.J."/>
            <person name="Tannock G.W."/>
            <person name="Patchett M.L."/>
            <person name="Jordens J.Z."/>
        </authorList>
    </citation>
    <scope>NUCLEOTIDE SEQUENCE [LARGE SCALE GENOMIC DNA]</scope>
    <source>
        <strain evidence="9 10">14</strain>
    </source>
</reference>
<feature type="domain" description="Glycosyl hydrolase family 95 catalytic" evidence="8">
    <location>
        <begin position="436"/>
        <end position="930"/>
    </location>
</feature>